<feature type="compositionally biased region" description="Polar residues" evidence="1">
    <location>
        <begin position="989"/>
        <end position="998"/>
    </location>
</feature>
<feature type="compositionally biased region" description="Polar residues" evidence="1">
    <location>
        <begin position="896"/>
        <end position="905"/>
    </location>
</feature>
<dbReference type="InParanoid" id="A0A1E7FW44"/>
<gene>
    <name evidence="2" type="ORF">FRACYDRAFT_259056</name>
</gene>
<name>A0A1E7FW44_9STRA</name>
<organism evidence="2 3">
    <name type="scientific">Fragilariopsis cylindrus CCMP1102</name>
    <dbReference type="NCBI Taxonomy" id="635003"/>
    <lineage>
        <taxon>Eukaryota</taxon>
        <taxon>Sar</taxon>
        <taxon>Stramenopiles</taxon>
        <taxon>Ochrophyta</taxon>
        <taxon>Bacillariophyta</taxon>
        <taxon>Bacillariophyceae</taxon>
        <taxon>Bacillariophycidae</taxon>
        <taxon>Bacillariales</taxon>
        <taxon>Bacillariaceae</taxon>
        <taxon>Fragilariopsis</taxon>
    </lineage>
</organism>
<feature type="compositionally biased region" description="Polar residues" evidence="1">
    <location>
        <begin position="37"/>
        <end position="75"/>
    </location>
</feature>
<feature type="compositionally biased region" description="Basic and acidic residues" evidence="1">
    <location>
        <begin position="296"/>
        <end position="315"/>
    </location>
</feature>
<feature type="compositionally biased region" description="Polar residues" evidence="1">
    <location>
        <begin position="393"/>
        <end position="402"/>
    </location>
</feature>
<feature type="region of interest" description="Disordered" evidence="1">
    <location>
        <begin position="1"/>
        <end position="85"/>
    </location>
</feature>
<evidence type="ECO:0000256" key="1">
    <source>
        <dbReference type="SAM" id="MobiDB-lite"/>
    </source>
</evidence>
<feature type="compositionally biased region" description="Basic and acidic residues" evidence="1">
    <location>
        <begin position="947"/>
        <end position="958"/>
    </location>
</feature>
<feature type="region of interest" description="Disordered" evidence="1">
    <location>
        <begin position="754"/>
        <end position="873"/>
    </location>
</feature>
<feature type="compositionally biased region" description="Polar residues" evidence="1">
    <location>
        <begin position="348"/>
        <end position="357"/>
    </location>
</feature>
<dbReference type="KEGG" id="fcy:FRACYDRAFT_259056"/>
<reference evidence="2 3" key="1">
    <citation type="submission" date="2016-09" db="EMBL/GenBank/DDBJ databases">
        <title>Extensive genetic diversity and differential bi-allelic expression allows diatom success in the polar Southern Ocean.</title>
        <authorList>
            <consortium name="DOE Joint Genome Institute"/>
            <person name="Mock T."/>
            <person name="Otillar R.P."/>
            <person name="Strauss J."/>
            <person name="Dupont C."/>
            <person name="Frickenhaus S."/>
            <person name="Maumus F."/>
            <person name="Mcmullan M."/>
            <person name="Sanges R."/>
            <person name="Schmutz J."/>
            <person name="Toseland A."/>
            <person name="Valas R."/>
            <person name="Veluchamy A."/>
            <person name="Ward B.J."/>
            <person name="Allen A."/>
            <person name="Barry K."/>
            <person name="Falciatore A."/>
            <person name="Ferrante M."/>
            <person name="Fortunato A.E."/>
            <person name="Gloeckner G."/>
            <person name="Gruber A."/>
            <person name="Hipkin R."/>
            <person name="Janech M."/>
            <person name="Kroth P."/>
            <person name="Leese F."/>
            <person name="Lindquist E."/>
            <person name="Lyon B.R."/>
            <person name="Martin J."/>
            <person name="Mayer C."/>
            <person name="Parker M."/>
            <person name="Quesneville H."/>
            <person name="Raymond J."/>
            <person name="Uhlig C."/>
            <person name="Valentin K.U."/>
            <person name="Worden A.Z."/>
            <person name="Armbrust E.V."/>
            <person name="Bowler C."/>
            <person name="Green B."/>
            <person name="Moulton V."/>
            <person name="Van Oosterhout C."/>
            <person name="Grigoriev I."/>
        </authorList>
    </citation>
    <scope>NUCLEOTIDE SEQUENCE [LARGE SCALE GENOMIC DNA]</scope>
    <source>
        <strain evidence="2 3">CCMP1102</strain>
    </source>
</reference>
<dbReference type="Proteomes" id="UP000095751">
    <property type="component" value="Unassembled WGS sequence"/>
</dbReference>
<feature type="compositionally biased region" description="Basic and acidic residues" evidence="1">
    <location>
        <begin position="13"/>
        <end position="29"/>
    </location>
</feature>
<feature type="compositionally biased region" description="Basic and acidic residues" evidence="1">
    <location>
        <begin position="754"/>
        <end position="764"/>
    </location>
</feature>
<protein>
    <submittedName>
        <fullName evidence="2">Uncharacterized protein</fullName>
    </submittedName>
</protein>
<feature type="compositionally biased region" description="Basic and acidic residues" evidence="1">
    <location>
        <begin position="817"/>
        <end position="848"/>
    </location>
</feature>
<feature type="compositionally biased region" description="Polar residues" evidence="1">
    <location>
        <begin position="525"/>
        <end position="536"/>
    </location>
</feature>
<feature type="compositionally biased region" description="Basic and acidic residues" evidence="1">
    <location>
        <begin position="421"/>
        <end position="441"/>
    </location>
</feature>
<feature type="compositionally biased region" description="Polar residues" evidence="1">
    <location>
        <begin position="1054"/>
        <end position="1063"/>
    </location>
</feature>
<feature type="region of interest" description="Disordered" evidence="1">
    <location>
        <begin position="887"/>
        <end position="907"/>
    </location>
</feature>
<feature type="compositionally biased region" description="Basic residues" evidence="1">
    <location>
        <begin position="635"/>
        <end position="646"/>
    </location>
</feature>
<feature type="compositionally biased region" description="Polar residues" evidence="1">
    <location>
        <begin position="370"/>
        <end position="383"/>
    </location>
</feature>
<dbReference type="OrthoDB" id="55971at2759"/>
<feature type="region of interest" description="Disordered" evidence="1">
    <location>
        <begin position="500"/>
        <end position="552"/>
    </location>
</feature>
<feature type="compositionally biased region" description="Basic and acidic residues" evidence="1">
    <location>
        <begin position="329"/>
        <end position="342"/>
    </location>
</feature>
<feature type="region of interest" description="Disordered" evidence="1">
    <location>
        <begin position="947"/>
        <end position="1072"/>
    </location>
</feature>
<sequence>MAQSTDDGGEGVDSMHDRYTVVHTIRVDENDNENDTESQNNKQNNDAESQKQYSVSLHNLSTTTESSGDSRTCDSFGTDDRSDALEREDFFDDDDEYEDLESLGSNPIVDGWVDSACSCLDHPISLFQGLGFGKETSLLRQSKGRTRSTITSQTNATSSVANMKDSAAERRNLRLQRKGIHGNGETSDIESTMGILSLDDAKNKEIRIMHIQPKKKFECRNIEPDSSGEEDKYNKLKEVGEEPAATYAEKHDDTSTIISRDPMQEVGKEPVATYAEESDDTNTVISRDSIAPNLARPDETQHGEDATETDDKTNEELEEAGDSIADSFKFAEERTMEDSSKQDEEDQSQLSNTSNNAKIDPPIEPEIASTVESQKTDSILSSNDLKRPESSDSEIPSENLSQVGVKKMKDNSEDVQSLSNRGEHSTVDKKIIMESEARHSDSVSQGNEAGITDLTHVDTDSPSANDESSRPFSDGIKQMDKDISALSNNIEIIDVLSMDDQDSWTPGSRNDHKQSISKKLRIKDNSSPLSVQGSTSSHKRDIPLSSSGDQVSDNVDDLWFEEEEKLNKRFTFDSEASSRPKIPSNAETAEDLWNEERFKLQTTSDDIFDDPKAREAFLGHRRGKLQDAGMDSSKKSSRSQARRRKLQNILRGDVGDSDGSKGSSRLLRSRSLGVRNPPSPENGDLIKQSRSKSRERRLANRPIPPQQDTEHTNISSIPPSRVNERLTSKHTPSQKSVPSRVKDLIVVRSIEEGQRIRSSKRESIKYGAGSHQNDPINVNKYGEEAPISGPYDEGSSSSLHRRISDLQTKSSKRRSKSRDPKSSRIAKTIESENDIHTNDERDDHESIETIRPSKASPVDSNERSDYENAISATKELRKLEKKIERQLRQAKRGTKTQDSWDSQIAPSKEIRRMEKKLAMKLKAVKSNDLDSQTVSSMEIRRLEKQLAQKLSGDTENRASKLKRIKRKVSKSSSSVSRASSSALPKEQRQIYQVSSSTTHLEHDEARIGEASPEFLLTSTSFPGKAFSPKNQGTRDEGPSSEILIGRQQYVRRGGTNNNLSPWSASRRVPVND</sequence>
<feature type="compositionally biased region" description="Low complexity" evidence="1">
    <location>
        <begin position="660"/>
        <end position="675"/>
    </location>
</feature>
<feature type="region of interest" description="Disordered" evidence="1">
    <location>
        <begin position="273"/>
        <end position="475"/>
    </location>
</feature>
<evidence type="ECO:0000313" key="2">
    <source>
        <dbReference type="EMBL" id="OEU22388.1"/>
    </source>
</evidence>
<keyword evidence="3" id="KW-1185">Reference proteome</keyword>
<evidence type="ECO:0000313" key="3">
    <source>
        <dbReference type="Proteomes" id="UP000095751"/>
    </source>
</evidence>
<accession>A0A1E7FW44</accession>
<dbReference type="EMBL" id="KV784353">
    <property type="protein sequence ID" value="OEU22388.1"/>
    <property type="molecule type" value="Genomic_DNA"/>
</dbReference>
<dbReference type="AlphaFoldDB" id="A0A1E7FW44"/>
<feature type="compositionally biased region" description="Basic residues" evidence="1">
    <location>
        <begin position="959"/>
        <end position="969"/>
    </location>
</feature>
<feature type="compositionally biased region" description="Low complexity" evidence="1">
    <location>
        <begin position="970"/>
        <end position="983"/>
    </location>
</feature>
<proteinExistence type="predicted"/>
<feature type="region of interest" description="Disordered" evidence="1">
    <location>
        <begin position="620"/>
        <end position="740"/>
    </location>
</feature>